<name>E0VDZ7_PEDHC</name>
<evidence type="ECO:0000259" key="2">
    <source>
        <dbReference type="PROSITE" id="PS50004"/>
    </source>
</evidence>
<keyword evidence="5" id="KW-1185">Reference proteome</keyword>
<dbReference type="InParanoid" id="E0VDZ7"/>
<dbReference type="GO" id="GO:0005886">
    <property type="term" value="C:plasma membrane"/>
    <property type="evidence" value="ECO:0007669"/>
    <property type="project" value="TreeGrafter"/>
</dbReference>
<dbReference type="EnsemblMetazoa" id="PHUM127240-RA">
    <property type="protein sequence ID" value="PHUM127240-PA"/>
    <property type="gene ID" value="PHUM127240"/>
</dbReference>
<dbReference type="RefSeq" id="XP_002424341.1">
    <property type="nucleotide sequence ID" value="XM_002424296.1"/>
</dbReference>
<dbReference type="GO" id="GO:0070382">
    <property type="term" value="C:exocytic vesicle"/>
    <property type="evidence" value="ECO:0007669"/>
    <property type="project" value="TreeGrafter"/>
</dbReference>
<gene>
    <name evidence="4" type="primary">8239356</name>
    <name evidence="3" type="ORF">Phum_PHUM127240</name>
</gene>
<dbReference type="GO" id="GO:0001786">
    <property type="term" value="F:phosphatidylserine binding"/>
    <property type="evidence" value="ECO:0007669"/>
    <property type="project" value="TreeGrafter"/>
</dbReference>
<dbReference type="AlphaFoldDB" id="E0VDZ7"/>
<dbReference type="Gene3D" id="2.60.40.150">
    <property type="entry name" value="C2 domain"/>
    <property type="match status" value="2"/>
</dbReference>
<organism>
    <name type="scientific">Pediculus humanus subsp. corporis</name>
    <name type="common">Body louse</name>
    <dbReference type="NCBI Taxonomy" id="121224"/>
    <lineage>
        <taxon>Eukaryota</taxon>
        <taxon>Metazoa</taxon>
        <taxon>Ecdysozoa</taxon>
        <taxon>Arthropoda</taxon>
        <taxon>Hexapoda</taxon>
        <taxon>Insecta</taxon>
        <taxon>Pterygota</taxon>
        <taxon>Neoptera</taxon>
        <taxon>Paraneoptera</taxon>
        <taxon>Psocodea</taxon>
        <taxon>Troctomorpha</taxon>
        <taxon>Phthiraptera</taxon>
        <taxon>Anoplura</taxon>
        <taxon>Pediculidae</taxon>
        <taxon>Pediculus</taxon>
    </lineage>
</organism>
<dbReference type="VEuPathDB" id="VectorBase:PHUM127240"/>
<protein>
    <submittedName>
        <fullName evidence="3 4">Synaptotagmin-15, putative</fullName>
    </submittedName>
</protein>
<sequence>MFEKVLKKLCPCYFTRSDESDLTRYPKTLITNDTDLNPESGSNEKTSNSRTTSDLKNEFSSTEGTFEEDWKDLKKTKNRNQKTLLKPPLYWKKTMKNLSSDGPPVFLYSNRKKKTLKNFKNHVIYSKVPLLKHGETGGDVTSLTSPNTESNYFKEEKSVMTIKTSSYIWESFTNLNYEKYSKCQILSDVCHGKLLFTAAYYKKKKMCLINISKLENLTKKGRDRNSYFSIIKLSILPSEKYIKCSKILNNCSNPEVKQDFSFTVKELSGKILRFSVFDASIQRQNEAIGHGLFTLEDINFDQPKKYRIKLYKSSQPHVCPGNLALSLRYNSEQNKFTILVEKGKNLSLQKEKNVKLNTYVKATMYVLGEKIKTKKSTVSMDSRSPYYNCTFTFQVRNDQIDHLSVTITVRLKGFVNDVIIGKLNFGPFFYMDNKKLTPWGRVFLRKEVVRHWYRLYL</sequence>
<dbReference type="OrthoDB" id="10259057at2759"/>
<dbReference type="InterPro" id="IPR000008">
    <property type="entry name" value="C2_dom"/>
</dbReference>
<dbReference type="GO" id="GO:0030276">
    <property type="term" value="F:clathrin binding"/>
    <property type="evidence" value="ECO:0007669"/>
    <property type="project" value="TreeGrafter"/>
</dbReference>
<dbReference type="Proteomes" id="UP000009046">
    <property type="component" value="Unassembled WGS sequence"/>
</dbReference>
<dbReference type="GO" id="GO:0005544">
    <property type="term" value="F:calcium-dependent phospholipid binding"/>
    <property type="evidence" value="ECO:0007669"/>
    <property type="project" value="TreeGrafter"/>
</dbReference>
<feature type="domain" description="C2" evidence="2">
    <location>
        <begin position="190"/>
        <end position="308"/>
    </location>
</feature>
<dbReference type="PANTHER" id="PTHR10024">
    <property type="entry name" value="SYNAPTOTAGMIN"/>
    <property type="match status" value="1"/>
</dbReference>
<reference evidence="3" key="1">
    <citation type="submission" date="2007-04" db="EMBL/GenBank/DDBJ databases">
        <title>Annotation of Pediculus humanus corporis strain USDA.</title>
        <authorList>
            <person name="Kirkness E."/>
            <person name="Hannick L."/>
            <person name="Hass B."/>
            <person name="Bruggner R."/>
            <person name="Lawson D."/>
            <person name="Bidwell S."/>
            <person name="Joardar V."/>
            <person name="Caler E."/>
            <person name="Walenz B."/>
            <person name="Inman J."/>
            <person name="Schobel S."/>
            <person name="Galinsky K."/>
            <person name="Amedeo P."/>
            <person name="Strausberg R."/>
        </authorList>
    </citation>
    <scope>NUCLEOTIDE SEQUENCE</scope>
    <source>
        <strain evidence="3">USDA</strain>
    </source>
</reference>
<evidence type="ECO:0000313" key="4">
    <source>
        <dbReference type="EnsemblMetazoa" id="PHUM127240-PA"/>
    </source>
</evidence>
<dbReference type="SMART" id="SM00239">
    <property type="entry name" value="C2"/>
    <property type="match status" value="2"/>
</dbReference>
<dbReference type="GeneID" id="8239356"/>
<dbReference type="eggNOG" id="KOG1028">
    <property type="taxonomic scope" value="Eukaryota"/>
</dbReference>
<proteinExistence type="predicted"/>
<dbReference type="GO" id="GO:0005509">
    <property type="term" value="F:calcium ion binding"/>
    <property type="evidence" value="ECO:0007669"/>
    <property type="project" value="TreeGrafter"/>
</dbReference>
<evidence type="ECO:0000313" key="3">
    <source>
        <dbReference type="EMBL" id="EEB11603.1"/>
    </source>
</evidence>
<dbReference type="PROSITE" id="PS50004">
    <property type="entry name" value="C2"/>
    <property type="match status" value="2"/>
</dbReference>
<dbReference type="EMBL" id="AAZO01001489">
    <property type="status" value="NOT_ANNOTATED_CDS"/>
    <property type="molecule type" value="Genomic_DNA"/>
</dbReference>
<dbReference type="GO" id="GO:0017156">
    <property type="term" value="P:calcium-ion regulated exocytosis"/>
    <property type="evidence" value="ECO:0007669"/>
    <property type="project" value="TreeGrafter"/>
</dbReference>
<dbReference type="InterPro" id="IPR035892">
    <property type="entry name" value="C2_domain_sf"/>
</dbReference>
<dbReference type="STRING" id="121224.E0VDZ7"/>
<dbReference type="SUPFAM" id="SSF49562">
    <property type="entry name" value="C2 domain (Calcium/lipid-binding domain, CaLB)"/>
    <property type="match status" value="2"/>
</dbReference>
<dbReference type="Pfam" id="PF00168">
    <property type="entry name" value="C2"/>
    <property type="match status" value="2"/>
</dbReference>
<dbReference type="CDD" id="cd00276">
    <property type="entry name" value="C2B_Synaptotagmin"/>
    <property type="match status" value="1"/>
</dbReference>
<dbReference type="PANTHER" id="PTHR10024:SF234">
    <property type="entry name" value="SYNAPTOTAGMIN-15-RELATED"/>
    <property type="match status" value="1"/>
</dbReference>
<dbReference type="KEGG" id="phu:Phum_PHUM127240"/>
<reference evidence="3" key="2">
    <citation type="submission" date="2007-04" db="EMBL/GenBank/DDBJ databases">
        <title>The genome of the human body louse.</title>
        <authorList>
            <consortium name="The Human Body Louse Genome Consortium"/>
            <person name="Kirkness E."/>
            <person name="Walenz B."/>
            <person name="Hass B."/>
            <person name="Bruggner R."/>
            <person name="Strausberg R."/>
        </authorList>
    </citation>
    <scope>NUCLEOTIDE SEQUENCE</scope>
    <source>
        <strain evidence="3">USDA</strain>
    </source>
</reference>
<evidence type="ECO:0000256" key="1">
    <source>
        <dbReference type="SAM" id="MobiDB-lite"/>
    </source>
</evidence>
<dbReference type="EMBL" id="DS235088">
    <property type="protein sequence ID" value="EEB11603.1"/>
    <property type="molecule type" value="Genomic_DNA"/>
</dbReference>
<dbReference type="HOGENOM" id="CLU_598956_0_0_1"/>
<accession>E0VDZ7</accession>
<evidence type="ECO:0000313" key="5">
    <source>
        <dbReference type="Proteomes" id="UP000009046"/>
    </source>
</evidence>
<feature type="region of interest" description="Disordered" evidence="1">
    <location>
        <begin position="29"/>
        <end position="60"/>
    </location>
</feature>
<dbReference type="CTD" id="8239356"/>
<feature type="domain" description="C2" evidence="2">
    <location>
        <begin position="319"/>
        <end position="453"/>
    </location>
</feature>
<dbReference type="GO" id="GO:0000149">
    <property type="term" value="F:SNARE binding"/>
    <property type="evidence" value="ECO:0007669"/>
    <property type="project" value="TreeGrafter"/>
</dbReference>
<reference evidence="4" key="3">
    <citation type="submission" date="2021-02" db="UniProtKB">
        <authorList>
            <consortium name="EnsemblMetazoa"/>
        </authorList>
    </citation>
    <scope>IDENTIFICATION</scope>
    <source>
        <strain evidence="4">USDA</strain>
    </source>
</reference>